<evidence type="ECO:0000256" key="1">
    <source>
        <dbReference type="ARBA" id="ARBA00006643"/>
    </source>
</evidence>
<dbReference type="Pfam" id="PF20431">
    <property type="entry name" value="E_motif"/>
    <property type="match status" value="1"/>
</dbReference>
<dbReference type="InterPro" id="IPR046848">
    <property type="entry name" value="E_motif"/>
</dbReference>
<dbReference type="InterPro" id="IPR002885">
    <property type="entry name" value="PPR_rpt"/>
</dbReference>
<gene>
    <name evidence="5" type="ORF">LIER_02166</name>
</gene>
<dbReference type="InterPro" id="IPR011990">
    <property type="entry name" value="TPR-like_helical_dom_sf"/>
</dbReference>
<dbReference type="PANTHER" id="PTHR47926:SF398">
    <property type="entry name" value="PENTATRICOPEPTIDE REPEAT-CONTAINING PROTEIN"/>
    <property type="match status" value="1"/>
</dbReference>
<dbReference type="GO" id="GO:0008270">
    <property type="term" value="F:zinc ion binding"/>
    <property type="evidence" value="ECO:0007669"/>
    <property type="project" value="InterPro"/>
</dbReference>
<dbReference type="FunFam" id="1.25.40.10:FF:000196">
    <property type="entry name" value="Pentatricopeptide repeat-containing protein At4g14850"/>
    <property type="match status" value="1"/>
</dbReference>
<dbReference type="Pfam" id="PF01535">
    <property type="entry name" value="PPR"/>
    <property type="match status" value="3"/>
</dbReference>
<dbReference type="InterPro" id="IPR032867">
    <property type="entry name" value="DYW_dom"/>
</dbReference>
<dbReference type="InterPro" id="IPR046960">
    <property type="entry name" value="PPR_At4g14850-like_plant"/>
</dbReference>
<dbReference type="FunFam" id="1.25.40.10:FF:001211">
    <property type="entry name" value="Pentatricopeptide repeat-containing protein"/>
    <property type="match status" value="1"/>
</dbReference>
<feature type="repeat" description="PPR" evidence="3">
    <location>
        <begin position="419"/>
        <end position="449"/>
    </location>
</feature>
<evidence type="ECO:0000256" key="3">
    <source>
        <dbReference type="PROSITE-ProRule" id="PRU00708"/>
    </source>
</evidence>
<protein>
    <recommendedName>
        <fullName evidence="4">DYW domain-containing protein</fullName>
    </recommendedName>
</protein>
<accession>A0AAV3NNW6</accession>
<sequence>MPHLTPNELGSLLGAAVSPPSSSVKLGGAIHAQLLKAFTSHRLLPPFLTNLLIHMYSKLDHLNSAALLLTLTPSTTHSVVTYTSLISGAVVNHRSAAAFRHFATMMREGVKPNDYTFPCLFKAAAELGEAAAALQLHSMAVKLGLIYDGHVACSVFDVYSKLGGRVYAYKVFDEMPHRNIATWNACISNAVNEGRGWDAMVKYVEFCKEFGGSPDSITFCSVLNACADCLEVRFGQQVHGHVVRRGFGFNVIVLNGLIDFYGKCREAGLSERVFEEMCWRNVVSWSSMMSVFEQNGMEESACGMFVRARMEGFEPTDYMVSSVVSACAGLAELELGKAVHGIAVKACVERNVYVGSAFVDMYGKCGSIEDCERAFRETGGRNLITWNALIGGYAYQGHANKALELFKDMISSDHEIVPNYVTFVSVLSACSRGGLVNDGMRIFESMRSKFGIKPISEHYACVVDMLGRAGFVDRAYEFIKRMPIPPTISVWGALVGACRVYGKTHLGKIAAENLFQLDPKDPGNHVLLSNTFAAAGRWDEANLLREEMKDVGIKKNTGYSWISVKNSIHVFQAKDTSHERYVEIQNMLVNLKRDMKSAGYIPNTNFALHDLEEEEKESEVWHHSEKIALAFGLVALPPGIPIRITKNLRVCVDCHSAIKFISGIVGREILVRDNNRFHHFKDGKCSCGDYW</sequence>
<dbReference type="Proteomes" id="UP001454036">
    <property type="component" value="Unassembled WGS sequence"/>
</dbReference>
<dbReference type="Gene3D" id="1.25.40.10">
    <property type="entry name" value="Tetratricopeptide repeat domain"/>
    <property type="match status" value="4"/>
</dbReference>
<feature type="repeat" description="PPR" evidence="3">
    <location>
        <begin position="78"/>
        <end position="112"/>
    </location>
</feature>
<evidence type="ECO:0000256" key="2">
    <source>
        <dbReference type="ARBA" id="ARBA00022737"/>
    </source>
</evidence>
<proteinExistence type="inferred from homology"/>
<feature type="repeat" description="PPR" evidence="3">
    <location>
        <begin position="382"/>
        <end position="416"/>
    </location>
</feature>
<evidence type="ECO:0000313" key="5">
    <source>
        <dbReference type="EMBL" id="GAA0140899.1"/>
    </source>
</evidence>
<comment type="caution">
    <text evidence="5">The sequence shown here is derived from an EMBL/GenBank/DDBJ whole genome shotgun (WGS) entry which is preliminary data.</text>
</comment>
<feature type="domain" description="DYW" evidence="4">
    <location>
        <begin position="599"/>
        <end position="691"/>
    </location>
</feature>
<reference evidence="5 6" key="1">
    <citation type="submission" date="2024-01" db="EMBL/GenBank/DDBJ databases">
        <title>The complete chloroplast genome sequence of Lithospermum erythrorhizon: insights into the phylogenetic relationship among Boraginaceae species and the maternal lineages of purple gromwells.</title>
        <authorList>
            <person name="Okada T."/>
            <person name="Watanabe K."/>
        </authorList>
    </citation>
    <scope>NUCLEOTIDE SEQUENCE [LARGE SCALE GENOMIC DNA]</scope>
</reference>
<dbReference type="Pfam" id="PF13041">
    <property type="entry name" value="PPR_2"/>
    <property type="match status" value="2"/>
</dbReference>
<keyword evidence="2" id="KW-0677">Repeat</keyword>
<dbReference type="PROSITE" id="PS51375">
    <property type="entry name" value="PPR"/>
    <property type="match status" value="4"/>
</dbReference>
<dbReference type="Pfam" id="PF14432">
    <property type="entry name" value="DYW_deaminase"/>
    <property type="match status" value="1"/>
</dbReference>
<feature type="repeat" description="PPR" evidence="3">
    <location>
        <begin position="281"/>
        <end position="315"/>
    </location>
</feature>
<dbReference type="EMBL" id="BAABME010000229">
    <property type="protein sequence ID" value="GAA0140899.1"/>
    <property type="molecule type" value="Genomic_DNA"/>
</dbReference>
<dbReference type="GO" id="GO:0009451">
    <property type="term" value="P:RNA modification"/>
    <property type="evidence" value="ECO:0007669"/>
    <property type="project" value="InterPro"/>
</dbReference>
<comment type="similarity">
    <text evidence="1">Belongs to the PPR family. PCMP-H subfamily.</text>
</comment>
<evidence type="ECO:0000259" key="4">
    <source>
        <dbReference type="Pfam" id="PF14432"/>
    </source>
</evidence>
<dbReference type="PANTHER" id="PTHR47926">
    <property type="entry name" value="PENTATRICOPEPTIDE REPEAT-CONTAINING PROTEIN"/>
    <property type="match status" value="1"/>
</dbReference>
<dbReference type="NCBIfam" id="TIGR00756">
    <property type="entry name" value="PPR"/>
    <property type="match status" value="2"/>
</dbReference>
<evidence type="ECO:0000313" key="6">
    <source>
        <dbReference type="Proteomes" id="UP001454036"/>
    </source>
</evidence>
<dbReference type="AlphaFoldDB" id="A0AAV3NNW6"/>
<name>A0AAV3NNW6_LITER</name>
<dbReference type="GO" id="GO:0003723">
    <property type="term" value="F:RNA binding"/>
    <property type="evidence" value="ECO:0007669"/>
    <property type="project" value="InterPro"/>
</dbReference>
<keyword evidence="6" id="KW-1185">Reference proteome</keyword>
<organism evidence="5 6">
    <name type="scientific">Lithospermum erythrorhizon</name>
    <name type="common">Purple gromwell</name>
    <name type="synonym">Lithospermum officinale var. erythrorhizon</name>
    <dbReference type="NCBI Taxonomy" id="34254"/>
    <lineage>
        <taxon>Eukaryota</taxon>
        <taxon>Viridiplantae</taxon>
        <taxon>Streptophyta</taxon>
        <taxon>Embryophyta</taxon>
        <taxon>Tracheophyta</taxon>
        <taxon>Spermatophyta</taxon>
        <taxon>Magnoliopsida</taxon>
        <taxon>eudicotyledons</taxon>
        <taxon>Gunneridae</taxon>
        <taxon>Pentapetalae</taxon>
        <taxon>asterids</taxon>
        <taxon>lamiids</taxon>
        <taxon>Boraginales</taxon>
        <taxon>Boraginaceae</taxon>
        <taxon>Boraginoideae</taxon>
        <taxon>Lithospermeae</taxon>
        <taxon>Lithospermum</taxon>
    </lineage>
</organism>